<feature type="non-terminal residue" evidence="5">
    <location>
        <position position="380"/>
    </location>
</feature>
<sequence>GANSYGQLGHGDVEDRSAPRLCDTAPLKDGAVRVVAGGGGHTAVITGDGEVFVCGQNHRGQLGLGHLADISALQRCPSLTHTVTNVTCGWDFTLFLTDSGRVLSCGSNAFGQLGIGQKPNFTAEVQVVESLKAAVVSVAAGLRHALAVTDSGRVYQWGRGLLSQAKRTLGPSSVPPHLGSTVPSPVPGLDQKTSRMVTAGSMHCVCLTEDGDLFLWGSNKHGQLVSRDPFLSSAMPVKRSLLGGERVGGVWSGWTHIIAQTETGRVFTWGRGNYGQLGRPAPTSRSPESRSTTDGANLEAGLPAEVKALQGATQIACGSEHNLAILAGRLLSWGWNEHGMCGDGSHTDVRQPQLVPALRPLLIGCGAGHSMAVCAPEADP</sequence>
<feature type="repeat" description="RCC1" evidence="2">
    <location>
        <begin position="264"/>
        <end position="328"/>
    </location>
</feature>
<evidence type="ECO:0000259" key="4">
    <source>
        <dbReference type="Pfam" id="PF25390"/>
    </source>
</evidence>
<feature type="repeat" description="RCC1" evidence="2">
    <location>
        <begin position="211"/>
        <end position="263"/>
    </location>
</feature>
<reference evidence="5" key="2">
    <citation type="submission" date="2004-02" db="EMBL/GenBank/DDBJ databases">
        <authorList>
            <consortium name="Genoscope"/>
            <consortium name="Whitehead Institute Centre for Genome Research"/>
        </authorList>
    </citation>
    <scope>NUCLEOTIDE SEQUENCE</scope>
</reference>
<dbReference type="InterPro" id="IPR058923">
    <property type="entry name" value="RCC1-like_dom"/>
</dbReference>
<feature type="non-terminal residue" evidence="5">
    <location>
        <position position="1"/>
    </location>
</feature>
<dbReference type="Pfam" id="PF25390">
    <property type="entry name" value="WD40_RLD"/>
    <property type="match status" value="1"/>
</dbReference>
<feature type="repeat" description="RCC1" evidence="2">
    <location>
        <begin position="100"/>
        <end position="151"/>
    </location>
</feature>
<feature type="repeat" description="RCC1" evidence="2">
    <location>
        <begin position="152"/>
        <end position="210"/>
    </location>
</feature>
<dbReference type="OrthoDB" id="10256179at2759"/>
<evidence type="ECO:0000256" key="1">
    <source>
        <dbReference type="ARBA" id="ARBA00022737"/>
    </source>
</evidence>
<name>Q4T587_TETNG</name>
<dbReference type="InterPro" id="IPR009091">
    <property type="entry name" value="RCC1/BLIP-II"/>
</dbReference>
<dbReference type="PANTHER" id="PTHR22870">
    <property type="entry name" value="REGULATOR OF CHROMOSOME CONDENSATION"/>
    <property type="match status" value="1"/>
</dbReference>
<dbReference type="InterPro" id="IPR000408">
    <property type="entry name" value="Reg_chr_condens"/>
</dbReference>
<dbReference type="SUPFAM" id="SSF50985">
    <property type="entry name" value="RCC1/BLIP-II"/>
    <property type="match status" value="1"/>
</dbReference>
<proteinExistence type="predicted"/>
<feature type="repeat" description="RCC1" evidence="2">
    <location>
        <begin position="1"/>
        <end position="48"/>
    </location>
</feature>
<accession>Q4T587</accession>
<dbReference type="InterPro" id="IPR051210">
    <property type="entry name" value="Ub_ligase/GEF_domain"/>
</dbReference>
<dbReference type="PROSITE" id="PS00626">
    <property type="entry name" value="RCC1_2"/>
    <property type="match status" value="2"/>
</dbReference>
<dbReference type="PROSITE" id="PS50012">
    <property type="entry name" value="RCC1_3"/>
    <property type="match status" value="7"/>
</dbReference>
<feature type="repeat" description="RCC1" evidence="2">
    <location>
        <begin position="49"/>
        <end position="99"/>
    </location>
</feature>
<organism evidence="5">
    <name type="scientific">Tetraodon nigroviridis</name>
    <name type="common">Spotted green pufferfish</name>
    <name type="synonym">Chelonodon nigroviridis</name>
    <dbReference type="NCBI Taxonomy" id="99883"/>
    <lineage>
        <taxon>Eukaryota</taxon>
        <taxon>Metazoa</taxon>
        <taxon>Chordata</taxon>
        <taxon>Craniata</taxon>
        <taxon>Vertebrata</taxon>
        <taxon>Euteleostomi</taxon>
        <taxon>Actinopterygii</taxon>
        <taxon>Neopterygii</taxon>
        <taxon>Teleostei</taxon>
        <taxon>Neoteleostei</taxon>
        <taxon>Acanthomorphata</taxon>
        <taxon>Eupercaria</taxon>
        <taxon>Tetraodontiformes</taxon>
        <taxon>Tetradontoidea</taxon>
        <taxon>Tetraodontidae</taxon>
        <taxon>Tetraodon</taxon>
    </lineage>
</organism>
<dbReference type="PANTHER" id="PTHR22870:SF408">
    <property type="entry name" value="OS09G0560450 PROTEIN"/>
    <property type="match status" value="1"/>
</dbReference>
<reference evidence="5" key="1">
    <citation type="journal article" date="2004" name="Nature">
        <title>Genome duplication in the teleost fish Tetraodon nigroviridis reveals the early vertebrate proto-karyotype.</title>
        <authorList>
            <person name="Jaillon O."/>
            <person name="Aury J.-M."/>
            <person name="Brunet F."/>
            <person name="Petit J.-L."/>
            <person name="Stange-Thomann N."/>
            <person name="Mauceli E."/>
            <person name="Bouneau L."/>
            <person name="Fischer C."/>
            <person name="Ozouf-Costaz C."/>
            <person name="Bernot A."/>
            <person name="Nicaud S."/>
            <person name="Jaffe D."/>
            <person name="Fisher S."/>
            <person name="Lutfalla G."/>
            <person name="Dossat C."/>
            <person name="Segurens B."/>
            <person name="Dasilva C."/>
            <person name="Salanoubat M."/>
            <person name="Levy M."/>
            <person name="Boudet N."/>
            <person name="Castellano S."/>
            <person name="Anthouard V."/>
            <person name="Jubin C."/>
            <person name="Castelli V."/>
            <person name="Katinka M."/>
            <person name="Vacherie B."/>
            <person name="Biemont C."/>
            <person name="Skalli Z."/>
            <person name="Cattolico L."/>
            <person name="Poulain J."/>
            <person name="De Berardinis V."/>
            <person name="Cruaud C."/>
            <person name="Duprat S."/>
            <person name="Brottier P."/>
            <person name="Coutanceau J.-P."/>
            <person name="Gouzy J."/>
            <person name="Parra G."/>
            <person name="Lardier G."/>
            <person name="Chapple C."/>
            <person name="McKernan K.J."/>
            <person name="McEwan P."/>
            <person name="Bosak S."/>
            <person name="Kellis M."/>
            <person name="Volff J.-N."/>
            <person name="Guigo R."/>
            <person name="Zody M.C."/>
            <person name="Mesirov J."/>
            <person name="Lindblad-Toh K."/>
            <person name="Birren B."/>
            <person name="Nusbaum C."/>
            <person name="Kahn D."/>
            <person name="Robinson-Rechavi M."/>
            <person name="Laudet V."/>
            <person name="Schachter V."/>
            <person name="Quetier F."/>
            <person name="Saurin W."/>
            <person name="Scarpelli C."/>
            <person name="Wincker P."/>
            <person name="Lander E.S."/>
            <person name="Weissenbach J."/>
            <person name="Roest Crollius H."/>
        </authorList>
    </citation>
    <scope>NUCLEOTIDE SEQUENCE [LARGE SCALE GENOMIC DNA]</scope>
</reference>
<dbReference type="PRINTS" id="PR00633">
    <property type="entry name" value="RCCNDNSATION"/>
</dbReference>
<keyword evidence="1" id="KW-0677">Repeat</keyword>
<comment type="caution">
    <text evidence="5">The sequence shown here is derived from an EMBL/GenBank/DDBJ whole genome shotgun (WGS) entry which is preliminary data.</text>
</comment>
<dbReference type="AlphaFoldDB" id="Q4T587"/>
<evidence type="ECO:0000256" key="3">
    <source>
        <dbReference type="SAM" id="MobiDB-lite"/>
    </source>
</evidence>
<protein>
    <submittedName>
        <fullName evidence="5">(spotted green pufferfish) hypothetical protein</fullName>
    </submittedName>
</protein>
<evidence type="ECO:0000313" key="5">
    <source>
        <dbReference type="EMBL" id="CAF91945.1"/>
    </source>
</evidence>
<feature type="region of interest" description="Disordered" evidence="3">
    <location>
        <begin position="276"/>
        <end position="296"/>
    </location>
</feature>
<dbReference type="EMBL" id="CAAE01009358">
    <property type="protein sequence ID" value="CAF91945.1"/>
    <property type="molecule type" value="Genomic_DNA"/>
</dbReference>
<feature type="domain" description="RCC1-like" evidence="4">
    <location>
        <begin position="1"/>
        <end position="372"/>
    </location>
</feature>
<gene>
    <name evidence="5" type="ORF">GSTENG00006937001</name>
</gene>
<feature type="repeat" description="RCC1" evidence="2">
    <location>
        <begin position="328"/>
        <end position="376"/>
    </location>
</feature>
<dbReference type="KEGG" id="tng:GSTEN00006937G001"/>
<evidence type="ECO:0000256" key="2">
    <source>
        <dbReference type="PROSITE-ProRule" id="PRU00235"/>
    </source>
</evidence>
<feature type="compositionally biased region" description="Low complexity" evidence="3">
    <location>
        <begin position="279"/>
        <end position="293"/>
    </location>
</feature>
<dbReference type="Gene3D" id="2.130.10.30">
    <property type="entry name" value="Regulator of chromosome condensation 1/beta-lactamase-inhibitor protein II"/>
    <property type="match status" value="2"/>
</dbReference>